<organism evidence="4 5">
    <name type="scientific">Daphnia pulex</name>
    <name type="common">Water flea</name>
    <dbReference type="NCBI Taxonomy" id="6669"/>
    <lineage>
        <taxon>Eukaryota</taxon>
        <taxon>Metazoa</taxon>
        <taxon>Ecdysozoa</taxon>
        <taxon>Arthropoda</taxon>
        <taxon>Crustacea</taxon>
        <taxon>Branchiopoda</taxon>
        <taxon>Diplostraca</taxon>
        <taxon>Cladocera</taxon>
        <taxon>Anomopoda</taxon>
        <taxon>Daphniidae</taxon>
        <taxon>Daphnia</taxon>
    </lineage>
</organism>
<protein>
    <submittedName>
        <fullName evidence="4">Uncharacterized protein</fullName>
    </submittedName>
</protein>
<dbReference type="PANTHER" id="PTHR43684:SF1">
    <property type="entry name" value="ENOYL-COA DELTA ISOMERASE 2"/>
    <property type="match status" value="1"/>
</dbReference>
<dbReference type="InterPro" id="IPR001753">
    <property type="entry name" value="Enoyl-CoA_hydra/iso"/>
</dbReference>
<keyword evidence="5" id="KW-1185">Reference proteome</keyword>
<dbReference type="InterPro" id="IPR029045">
    <property type="entry name" value="ClpP/crotonase-like_dom_sf"/>
</dbReference>
<sequence length="98" mass="10384">MYSDFAQLLKDAAEDANTTLVAVTGTGDYFSSGNDLTNFTSFSGSISEAAEEGKRNLKIFVNSLVDFPKPNIGVVNGPAVGIACTILGLMDAWDFPEL</sequence>
<dbReference type="GO" id="GO:0004165">
    <property type="term" value="F:delta(3)-delta(2)-enoyl-CoA isomerase activity"/>
    <property type="evidence" value="ECO:0007669"/>
    <property type="project" value="UniProtKB-ARBA"/>
</dbReference>
<dbReference type="Pfam" id="PF00378">
    <property type="entry name" value="ECH_1"/>
    <property type="match status" value="1"/>
</dbReference>
<keyword evidence="2" id="KW-0576">Peroxisome</keyword>
<dbReference type="InterPro" id="IPR051053">
    <property type="entry name" value="ECH/Chromodomain_protein"/>
</dbReference>
<dbReference type="PhylomeDB" id="E9I5C5"/>
<dbReference type="AlphaFoldDB" id="E9I5C5"/>
<dbReference type="InParanoid" id="E9I5C5"/>
<dbReference type="GO" id="GO:0005777">
    <property type="term" value="C:peroxisome"/>
    <property type="evidence" value="ECO:0007669"/>
    <property type="project" value="UniProtKB-SubCell"/>
</dbReference>
<dbReference type="OrthoDB" id="409763at2759"/>
<gene>
    <name evidence="4" type="ORF">DAPPUDRAFT_341332</name>
</gene>
<dbReference type="STRING" id="6669.E9I5C5"/>
<comment type="subcellular location">
    <subcellularLocation>
        <location evidence="1">Peroxisome</location>
    </subcellularLocation>
</comment>
<evidence type="ECO:0000313" key="4">
    <source>
        <dbReference type="EMBL" id="EFX60805.1"/>
    </source>
</evidence>
<evidence type="ECO:0000256" key="3">
    <source>
        <dbReference type="ARBA" id="ARBA00023235"/>
    </source>
</evidence>
<dbReference type="HOGENOM" id="CLU_2335750_0_0_1"/>
<proteinExistence type="predicted"/>
<dbReference type="CDD" id="cd06558">
    <property type="entry name" value="crotonase-like"/>
    <property type="match status" value="1"/>
</dbReference>
<name>E9I5C5_DAPPU</name>
<evidence type="ECO:0000256" key="2">
    <source>
        <dbReference type="ARBA" id="ARBA00023140"/>
    </source>
</evidence>
<dbReference type="eggNOG" id="KOG0016">
    <property type="taxonomic scope" value="Eukaryota"/>
</dbReference>
<dbReference type="Proteomes" id="UP000000305">
    <property type="component" value="Unassembled WGS sequence"/>
</dbReference>
<dbReference type="PANTHER" id="PTHR43684">
    <property type="match status" value="1"/>
</dbReference>
<reference evidence="4 5" key="1">
    <citation type="journal article" date="2011" name="Science">
        <title>The ecoresponsive genome of Daphnia pulex.</title>
        <authorList>
            <person name="Colbourne J.K."/>
            <person name="Pfrender M.E."/>
            <person name="Gilbert D."/>
            <person name="Thomas W.K."/>
            <person name="Tucker A."/>
            <person name="Oakley T.H."/>
            <person name="Tokishita S."/>
            <person name="Aerts A."/>
            <person name="Arnold G.J."/>
            <person name="Basu M.K."/>
            <person name="Bauer D.J."/>
            <person name="Caceres C.E."/>
            <person name="Carmel L."/>
            <person name="Casola C."/>
            <person name="Choi J.H."/>
            <person name="Detter J.C."/>
            <person name="Dong Q."/>
            <person name="Dusheyko S."/>
            <person name="Eads B.D."/>
            <person name="Frohlich T."/>
            <person name="Geiler-Samerotte K.A."/>
            <person name="Gerlach D."/>
            <person name="Hatcher P."/>
            <person name="Jogdeo S."/>
            <person name="Krijgsveld J."/>
            <person name="Kriventseva E.V."/>
            <person name="Kultz D."/>
            <person name="Laforsch C."/>
            <person name="Lindquist E."/>
            <person name="Lopez J."/>
            <person name="Manak J.R."/>
            <person name="Muller J."/>
            <person name="Pangilinan J."/>
            <person name="Patwardhan R.P."/>
            <person name="Pitluck S."/>
            <person name="Pritham E.J."/>
            <person name="Rechtsteiner A."/>
            <person name="Rho M."/>
            <person name="Rogozin I.B."/>
            <person name="Sakarya O."/>
            <person name="Salamov A."/>
            <person name="Schaack S."/>
            <person name="Shapiro H."/>
            <person name="Shiga Y."/>
            <person name="Skalitzky C."/>
            <person name="Smith Z."/>
            <person name="Souvorov A."/>
            <person name="Sung W."/>
            <person name="Tang Z."/>
            <person name="Tsuchiya D."/>
            <person name="Tu H."/>
            <person name="Vos H."/>
            <person name="Wang M."/>
            <person name="Wolf Y.I."/>
            <person name="Yamagata H."/>
            <person name="Yamada T."/>
            <person name="Ye Y."/>
            <person name="Shaw J.R."/>
            <person name="Andrews J."/>
            <person name="Crease T.J."/>
            <person name="Tang H."/>
            <person name="Lucas S.M."/>
            <person name="Robertson H.M."/>
            <person name="Bork P."/>
            <person name="Koonin E.V."/>
            <person name="Zdobnov E.M."/>
            <person name="Grigoriev I.V."/>
            <person name="Lynch M."/>
            <person name="Boore J.L."/>
        </authorList>
    </citation>
    <scope>NUCLEOTIDE SEQUENCE [LARGE SCALE GENOMIC DNA]</scope>
</reference>
<dbReference type="EMBL" id="GL735557">
    <property type="protein sequence ID" value="EFX60805.1"/>
    <property type="molecule type" value="Genomic_DNA"/>
</dbReference>
<dbReference type="SUPFAM" id="SSF52096">
    <property type="entry name" value="ClpP/crotonase"/>
    <property type="match status" value="1"/>
</dbReference>
<dbReference type="Gene3D" id="3.90.226.10">
    <property type="entry name" value="2-enoyl-CoA Hydratase, Chain A, domain 1"/>
    <property type="match status" value="1"/>
</dbReference>
<evidence type="ECO:0000256" key="1">
    <source>
        <dbReference type="ARBA" id="ARBA00004275"/>
    </source>
</evidence>
<keyword evidence="3" id="KW-0413">Isomerase</keyword>
<accession>E9I5C5</accession>
<evidence type="ECO:0000313" key="5">
    <source>
        <dbReference type="Proteomes" id="UP000000305"/>
    </source>
</evidence>
<dbReference type="KEGG" id="dpx:DAPPUDRAFT_341332"/>